<dbReference type="GO" id="GO:0005662">
    <property type="term" value="C:DNA replication factor A complex"/>
    <property type="evidence" value="ECO:0007669"/>
    <property type="project" value="TreeGrafter"/>
</dbReference>
<evidence type="ECO:0000256" key="4">
    <source>
        <dbReference type="ARBA" id="ARBA00023125"/>
    </source>
</evidence>
<name>A0A9P7D707_9AGAM</name>
<evidence type="ECO:0000259" key="8">
    <source>
        <dbReference type="Pfam" id="PF08784"/>
    </source>
</evidence>
<dbReference type="GO" id="GO:0006260">
    <property type="term" value="P:DNA replication"/>
    <property type="evidence" value="ECO:0007669"/>
    <property type="project" value="UniProtKB-KW"/>
</dbReference>
<keyword evidence="10" id="KW-1185">Reference proteome</keyword>
<dbReference type="InterPro" id="IPR014646">
    <property type="entry name" value="Rfa2/RPA32"/>
</dbReference>
<dbReference type="GO" id="GO:0000724">
    <property type="term" value="P:double-strand break repair via homologous recombination"/>
    <property type="evidence" value="ECO:0007669"/>
    <property type="project" value="TreeGrafter"/>
</dbReference>
<evidence type="ECO:0000313" key="10">
    <source>
        <dbReference type="Proteomes" id="UP000714275"/>
    </source>
</evidence>
<evidence type="ECO:0000256" key="5">
    <source>
        <dbReference type="ARBA" id="ARBA00023242"/>
    </source>
</evidence>
<dbReference type="GO" id="GO:0035861">
    <property type="term" value="C:site of double-strand break"/>
    <property type="evidence" value="ECO:0007669"/>
    <property type="project" value="TreeGrafter"/>
</dbReference>
<dbReference type="SUPFAM" id="SSF46785">
    <property type="entry name" value="Winged helix' DNA-binding domain"/>
    <property type="match status" value="1"/>
</dbReference>
<dbReference type="InterPro" id="IPR040260">
    <property type="entry name" value="RFA2-like"/>
</dbReference>
<dbReference type="EMBL" id="JABBWD010000003">
    <property type="protein sequence ID" value="KAG1782595.1"/>
    <property type="molecule type" value="Genomic_DNA"/>
</dbReference>
<dbReference type="OrthoDB" id="25571at2759"/>
<proteinExistence type="inferred from homology"/>
<feature type="domain" description="Replication protein A C-terminal" evidence="8">
    <location>
        <begin position="177"/>
        <end position="277"/>
    </location>
</feature>
<gene>
    <name evidence="9" type="ORF">EV702DRAFT_1020454</name>
</gene>
<reference evidence="9" key="1">
    <citation type="journal article" date="2020" name="New Phytol.">
        <title>Comparative genomics reveals dynamic genome evolution in host specialist ectomycorrhizal fungi.</title>
        <authorList>
            <person name="Lofgren L.A."/>
            <person name="Nguyen N.H."/>
            <person name="Vilgalys R."/>
            <person name="Ruytinx J."/>
            <person name="Liao H.L."/>
            <person name="Branco S."/>
            <person name="Kuo A."/>
            <person name="LaButti K."/>
            <person name="Lipzen A."/>
            <person name="Andreopoulos W."/>
            <person name="Pangilinan J."/>
            <person name="Riley R."/>
            <person name="Hundley H."/>
            <person name="Na H."/>
            <person name="Barry K."/>
            <person name="Grigoriev I.V."/>
            <person name="Stajich J.E."/>
            <person name="Kennedy P.G."/>
        </authorList>
    </citation>
    <scope>NUCLEOTIDE SEQUENCE</scope>
    <source>
        <strain evidence="9">DOB743</strain>
    </source>
</reference>
<comment type="caution">
    <text evidence="9">The sequence shown here is derived from an EMBL/GenBank/DDBJ whole genome shotgun (WGS) entry which is preliminary data.</text>
</comment>
<evidence type="ECO:0000256" key="2">
    <source>
        <dbReference type="ARBA" id="ARBA00007815"/>
    </source>
</evidence>
<evidence type="ECO:0000256" key="3">
    <source>
        <dbReference type="ARBA" id="ARBA00022705"/>
    </source>
</evidence>
<feature type="compositionally biased region" description="Polar residues" evidence="6">
    <location>
        <begin position="207"/>
        <end position="217"/>
    </location>
</feature>
<dbReference type="Pfam" id="PF08784">
    <property type="entry name" value="RPA_C"/>
    <property type="match status" value="1"/>
</dbReference>
<evidence type="ECO:0000313" key="9">
    <source>
        <dbReference type="EMBL" id="KAG1782595.1"/>
    </source>
</evidence>
<dbReference type="GO" id="GO:0000781">
    <property type="term" value="C:chromosome, telomeric region"/>
    <property type="evidence" value="ECO:0007669"/>
    <property type="project" value="TreeGrafter"/>
</dbReference>
<accession>A0A9P7D707</accession>
<protein>
    <submittedName>
        <fullName evidence="9">Replication protein A subunit RPA32</fullName>
    </submittedName>
</protein>
<feature type="compositionally biased region" description="Low complexity" evidence="6">
    <location>
        <begin position="189"/>
        <end position="205"/>
    </location>
</feature>
<dbReference type="Proteomes" id="UP000714275">
    <property type="component" value="Unassembled WGS sequence"/>
</dbReference>
<keyword evidence="5" id="KW-0539">Nucleus</keyword>
<dbReference type="Gene3D" id="2.40.50.140">
    <property type="entry name" value="Nucleic acid-binding proteins"/>
    <property type="match status" value="1"/>
</dbReference>
<comment type="subcellular location">
    <subcellularLocation>
        <location evidence="1">Nucleus</location>
    </subcellularLocation>
</comment>
<dbReference type="PANTHER" id="PTHR13989:SF16">
    <property type="entry name" value="REPLICATION PROTEIN A2"/>
    <property type="match status" value="1"/>
</dbReference>
<dbReference type="CDD" id="cd04478">
    <property type="entry name" value="RPA2_DBD_D"/>
    <property type="match status" value="1"/>
</dbReference>
<dbReference type="InterPro" id="IPR036388">
    <property type="entry name" value="WH-like_DNA-bd_sf"/>
</dbReference>
<sequence>MSQFNDYYGNSGAGGGGGFMTGGSPYGSASGSPGGASRKTEIAHSLRPLTVLQLLNATQAHSDAEWMLDDTELGQVTVVGHVVSIQSQATNNLYWLDDGTGRIEARHWIDSSIEESGPGSSTITEGSYIRVSGTLKMFGSKRYVNATHIRLVKSPHEIYFHLLEAMTVTLIWAKGAPPRAGQNPSTTIPRAQVAGPPAAGGSAYAVQSHSPATNDNQYSHLPKLEYTIITFIKNQPSNEEGVHVGSIARAVGGSAVTISNALDKLMDDGLVFTTIDDSHFKVAD</sequence>
<comment type="similarity">
    <text evidence="2">Belongs to the replication factor A protein 2 family.</text>
</comment>
<dbReference type="Gene3D" id="1.10.10.10">
    <property type="entry name" value="Winged helix-like DNA-binding domain superfamily/Winged helix DNA-binding domain"/>
    <property type="match status" value="1"/>
</dbReference>
<feature type="domain" description="OB" evidence="7">
    <location>
        <begin position="76"/>
        <end position="151"/>
    </location>
</feature>
<evidence type="ECO:0000256" key="6">
    <source>
        <dbReference type="SAM" id="MobiDB-lite"/>
    </source>
</evidence>
<dbReference type="PIRSF" id="PIRSF036949">
    <property type="entry name" value="RPA32"/>
    <property type="match status" value="1"/>
</dbReference>
<evidence type="ECO:0000256" key="1">
    <source>
        <dbReference type="ARBA" id="ARBA00004123"/>
    </source>
</evidence>
<dbReference type="InterPro" id="IPR036390">
    <property type="entry name" value="WH_DNA-bd_sf"/>
</dbReference>
<evidence type="ECO:0000259" key="7">
    <source>
        <dbReference type="Pfam" id="PF01336"/>
    </source>
</evidence>
<dbReference type="SUPFAM" id="SSF50249">
    <property type="entry name" value="Nucleic acid-binding proteins"/>
    <property type="match status" value="1"/>
</dbReference>
<dbReference type="InterPro" id="IPR004365">
    <property type="entry name" value="NA-bd_OB_tRNA"/>
</dbReference>
<dbReference type="InterPro" id="IPR014892">
    <property type="entry name" value="RPA_C"/>
</dbReference>
<dbReference type="PANTHER" id="PTHR13989">
    <property type="entry name" value="REPLICATION PROTEIN A-RELATED"/>
    <property type="match status" value="1"/>
</dbReference>
<keyword evidence="4" id="KW-0238">DNA-binding</keyword>
<dbReference type="GO" id="GO:0006289">
    <property type="term" value="P:nucleotide-excision repair"/>
    <property type="evidence" value="ECO:0007669"/>
    <property type="project" value="TreeGrafter"/>
</dbReference>
<organism evidence="9 10">
    <name type="scientific">Suillus placidus</name>
    <dbReference type="NCBI Taxonomy" id="48579"/>
    <lineage>
        <taxon>Eukaryota</taxon>
        <taxon>Fungi</taxon>
        <taxon>Dikarya</taxon>
        <taxon>Basidiomycota</taxon>
        <taxon>Agaricomycotina</taxon>
        <taxon>Agaricomycetes</taxon>
        <taxon>Agaricomycetidae</taxon>
        <taxon>Boletales</taxon>
        <taxon>Suillineae</taxon>
        <taxon>Suillaceae</taxon>
        <taxon>Suillus</taxon>
    </lineage>
</organism>
<dbReference type="GO" id="GO:0003697">
    <property type="term" value="F:single-stranded DNA binding"/>
    <property type="evidence" value="ECO:0007669"/>
    <property type="project" value="TreeGrafter"/>
</dbReference>
<dbReference type="Pfam" id="PF01336">
    <property type="entry name" value="tRNA_anti-codon"/>
    <property type="match status" value="1"/>
</dbReference>
<keyword evidence="3" id="KW-0235">DNA replication</keyword>
<dbReference type="InterPro" id="IPR012340">
    <property type="entry name" value="NA-bd_OB-fold"/>
</dbReference>
<feature type="region of interest" description="Disordered" evidence="6">
    <location>
        <begin position="179"/>
        <end position="217"/>
    </location>
</feature>
<dbReference type="AlphaFoldDB" id="A0A9P7D707"/>